<organism evidence="9 10">
    <name type="scientific">Legionella pneumophila</name>
    <dbReference type="NCBI Taxonomy" id="446"/>
    <lineage>
        <taxon>Bacteria</taxon>
        <taxon>Pseudomonadati</taxon>
        <taxon>Pseudomonadota</taxon>
        <taxon>Gammaproteobacteria</taxon>
        <taxon>Legionellales</taxon>
        <taxon>Legionellaceae</taxon>
        <taxon>Legionella</taxon>
    </lineage>
</organism>
<dbReference type="PANTHER" id="PTHR30489">
    <property type="entry name" value="LIPOPROTEIN-RELEASING SYSTEM TRANSMEMBRANE PROTEIN LOLE"/>
    <property type="match status" value="1"/>
</dbReference>
<dbReference type="EMBL" id="PQWY01000010">
    <property type="protein sequence ID" value="PPK31388.1"/>
    <property type="molecule type" value="Genomic_DNA"/>
</dbReference>
<evidence type="ECO:0000256" key="5">
    <source>
        <dbReference type="ARBA" id="ARBA00022989"/>
    </source>
</evidence>
<dbReference type="RefSeq" id="WP_027227562.1">
    <property type="nucleotide sequence ID" value="NZ_FJAK01000004.1"/>
</dbReference>
<keyword evidence="4" id="KW-0812">Transmembrane</keyword>
<keyword evidence="3" id="KW-1003">Cell membrane</keyword>
<name>A0A2S6F1T0_LEGPN</name>
<dbReference type="OrthoDB" id="9802264at2"/>
<keyword evidence="5" id="KW-1133">Transmembrane helix</keyword>
<evidence type="ECO:0000256" key="6">
    <source>
        <dbReference type="ARBA" id="ARBA00023136"/>
    </source>
</evidence>
<dbReference type="GO" id="GO:0044874">
    <property type="term" value="P:lipoprotein localization to outer membrane"/>
    <property type="evidence" value="ECO:0007669"/>
    <property type="project" value="TreeGrafter"/>
</dbReference>
<keyword evidence="6" id="KW-0472">Membrane</keyword>
<dbReference type="PANTHER" id="PTHR30489:SF0">
    <property type="entry name" value="LIPOPROTEIN-RELEASING SYSTEM TRANSMEMBRANE PROTEIN LOLE"/>
    <property type="match status" value="1"/>
</dbReference>
<gene>
    <name evidence="9" type="ORF">C3928_04950</name>
</gene>
<evidence type="ECO:0000256" key="4">
    <source>
        <dbReference type="ARBA" id="ARBA00022692"/>
    </source>
</evidence>
<comment type="caution">
    <text evidence="9">The sequence shown here is derived from an EMBL/GenBank/DDBJ whole genome shotgun (WGS) entry which is preliminary data.</text>
</comment>
<dbReference type="InterPro" id="IPR025857">
    <property type="entry name" value="MacB_PCD"/>
</dbReference>
<dbReference type="Pfam" id="PF12704">
    <property type="entry name" value="MacB_PCD"/>
    <property type="match status" value="1"/>
</dbReference>
<dbReference type="GO" id="GO:0098797">
    <property type="term" value="C:plasma membrane protein complex"/>
    <property type="evidence" value="ECO:0007669"/>
    <property type="project" value="TreeGrafter"/>
</dbReference>
<evidence type="ECO:0000313" key="10">
    <source>
        <dbReference type="Proteomes" id="UP000239239"/>
    </source>
</evidence>
<dbReference type="InterPro" id="IPR003838">
    <property type="entry name" value="ABC3_permease_C"/>
</dbReference>
<dbReference type="Pfam" id="PF02687">
    <property type="entry name" value="FtsX"/>
    <property type="match status" value="1"/>
</dbReference>
<evidence type="ECO:0000256" key="1">
    <source>
        <dbReference type="ARBA" id="ARBA00004651"/>
    </source>
</evidence>
<feature type="domain" description="MacB-like periplasmic core" evidence="8">
    <location>
        <begin position="19"/>
        <end position="255"/>
    </location>
</feature>
<dbReference type="InterPro" id="IPR051447">
    <property type="entry name" value="Lipoprotein-release_system"/>
</dbReference>
<protein>
    <submittedName>
        <fullName evidence="9">ABC transporter permease</fullName>
    </submittedName>
</protein>
<evidence type="ECO:0000313" key="9">
    <source>
        <dbReference type="EMBL" id="PPK31388.1"/>
    </source>
</evidence>
<comment type="subcellular location">
    <subcellularLocation>
        <location evidence="1">Cell membrane</location>
        <topology evidence="1">Multi-pass membrane protein</topology>
    </subcellularLocation>
</comment>
<evidence type="ECO:0000259" key="7">
    <source>
        <dbReference type="Pfam" id="PF02687"/>
    </source>
</evidence>
<comment type="similarity">
    <text evidence="2">Belongs to the ABC-4 integral membrane protein family. LolC/E subfamily.</text>
</comment>
<accession>A0A2S6F1T0</accession>
<evidence type="ECO:0000256" key="3">
    <source>
        <dbReference type="ARBA" id="ARBA00022475"/>
    </source>
</evidence>
<feature type="domain" description="ABC3 transporter permease C-terminal" evidence="7">
    <location>
        <begin position="285"/>
        <end position="402"/>
    </location>
</feature>
<reference evidence="9 10" key="1">
    <citation type="submission" date="2018-02" db="EMBL/GenBank/DDBJ databases">
        <title>Draft genome sequences of four Legionella pneumophila clinical strains isolated in Ontario.</title>
        <authorList>
            <person name="Fortuna A."/>
            <person name="Ramnarine R."/>
            <person name="Li A."/>
            <person name="Frantz C."/>
            <person name="Mallo G."/>
        </authorList>
    </citation>
    <scope>NUCLEOTIDE SEQUENCE [LARGE SCALE GENOMIC DNA]</scope>
    <source>
        <strain evidence="9 10">LG61</strain>
    </source>
</reference>
<sequence length="416" mass="46130">MKLFLKIALKHLLARKRQSLVSLMGIVLGVAFFLTISSLMQGSEKDFIRRLVDNSPHITIIDEYRNPRIQPIQQLYKQGAIEIRSVKPLTEPRGIRGYEQTIDNLSLTLPGIVISPVLIGQALISYAGKDYSITLNGMIPEEIKKVSTIENYMISGSINDLIVNSDGIVLGSELLRKLSLTKDDNITVTAPNGQIRTFKILGVFRTGRSDFDTNQAFISIKRAQALLNRPNRANNVIIKLPNPYQAYEIAAQIEKQIGYKTISWQEKSEDLLNTLVIRNIIMYSVVSAVLIVAAFGIYNVISTVVMEKHRDIAILKSIGFQKQDIQFIFIIEGFLLGLVGCLLGLPLGSGLMYSLMQVQFKPPGSSELINMPLDWSYLQFVIATAFAMFASIIAAVLPAHKAALVHPVDILRGGGM</sequence>
<proteinExistence type="inferred from homology"/>
<evidence type="ECO:0000259" key="8">
    <source>
        <dbReference type="Pfam" id="PF12704"/>
    </source>
</evidence>
<evidence type="ECO:0000256" key="2">
    <source>
        <dbReference type="ARBA" id="ARBA00005236"/>
    </source>
</evidence>
<dbReference type="AlphaFoldDB" id="A0A2S6F1T0"/>
<dbReference type="Proteomes" id="UP000239239">
    <property type="component" value="Unassembled WGS sequence"/>
</dbReference>